<gene>
    <name evidence="2" type="ORF">SAMN04489732_13032</name>
</gene>
<dbReference type="Proteomes" id="UP000198582">
    <property type="component" value="Unassembled WGS sequence"/>
</dbReference>
<accession>A0A1H8YNH4</accession>
<sequence>MRKLARSLQVKTGVRVEATYDQYSSHKTVGWYLTWCDGPTIETMRRRATASSRGLAEVDTAQLRFRRESTDAAEVAAFLAFVLPHPAMLKEPPLDALMSHSTTDFPGKIDQSVWDMARFALTRPELADTYDKGRKAIDYIVKVGLNGLRLDMWLTGASRQADCQPAPPAVETDAVSGKVRRDLERMIDTVQAELVGGSTHRDDPRVQLLVAETSRRLLLEIVDQHQRRTAAHALVDGAGLSSLSTMIGLAPRTLGMRWGKDLDADLAPLAWLRDNAAAWASACAAAGSVLRGSRGFYPDQETRQDLWTLSDADATRGWRTLVQTPEAARRVLAVTRNRQPTGTEEALRSLGAQLQAHDQAAPPDRRERALRRTPSIPDAPPAEPSGPARALNDGWG</sequence>
<proteinExistence type="predicted"/>
<evidence type="ECO:0000313" key="3">
    <source>
        <dbReference type="Proteomes" id="UP000198582"/>
    </source>
</evidence>
<protein>
    <submittedName>
        <fullName evidence="2">Uncharacterized protein</fullName>
    </submittedName>
</protein>
<feature type="region of interest" description="Disordered" evidence="1">
    <location>
        <begin position="354"/>
        <end position="396"/>
    </location>
</feature>
<dbReference type="EMBL" id="FOEF01000030">
    <property type="protein sequence ID" value="SEP53730.1"/>
    <property type="molecule type" value="Genomic_DNA"/>
</dbReference>
<evidence type="ECO:0000256" key="1">
    <source>
        <dbReference type="SAM" id="MobiDB-lite"/>
    </source>
</evidence>
<dbReference type="STRING" id="394193.SAMN04489732_13032"/>
<dbReference type="AlphaFoldDB" id="A0A1H8YNH4"/>
<evidence type="ECO:0000313" key="2">
    <source>
        <dbReference type="EMBL" id="SEP53730.1"/>
    </source>
</evidence>
<reference evidence="2 3" key="1">
    <citation type="submission" date="2016-10" db="EMBL/GenBank/DDBJ databases">
        <authorList>
            <person name="de Groot N.N."/>
        </authorList>
    </citation>
    <scope>NUCLEOTIDE SEQUENCE [LARGE SCALE GENOMIC DNA]</scope>
    <source>
        <strain evidence="2 3">DSM 44993</strain>
    </source>
</reference>
<organism evidence="2 3">
    <name type="scientific">Amycolatopsis saalfeldensis</name>
    <dbReference type="NCBI Taxonomy" id="394193"/>
    <lineage>
        <taxon>Bacteria</taxon>
        <taxon>Bacillati</taxon>
        <taxon>Actinomycetota</taxon>
        <taxon>Actinomycetes</taxon>
        <taxon>Pseudonocardiales</taxon>
        <taxon>Pseudonocardiaceae</taxon>
        <taxon>Amycolatopsis</taxon>
    </lineage>
</organism>
<keyword evidence="3" id="KW-1185">Reference proteome</keyword>
<name>A0A1H8YNH4_9PSEU</name>